<name>A0A5C5VMH0_9PLAN</name>
<comment type="caution">
    <text evidence="7">The sequence shown here is derived from an EMBL/GenBank/DDBJ whole genome shotgun (WGS) entry which is preliminary data.</text>
</comment>
<dbReference type="Pfam" id="PF07627">
    <property type="entry name" value="PSCyt3"/>
    <property type="match status" value="1"/>
</dbReference>
<reference evidence="7 8" key="1">
    <citation type="submission" date="2019-02" db="EMBL/GenBank/DDBJ databases">
        <title>Deep-cultivation of Planctomycetes and their phenomic and genomic characterization uncovers novel biology.</title>
        <authorList>
            <person name="Wiegand S."/>
            <person name="Jogler M."/>
            <person name="Boedeker C."/>
            <person name="Pinto D."/>
            <person name="Vollmers J."/>
            <person name="Rivas-Marin E."/>
            <person name="Kohn T."/>
            <person name="Peeters S.H."/>
            <person name="Heuer A."/>
            <person name="Rast P."/>
            <person name="Oberbeckmann S."/>
            <person name="Bunk B."/>
            <person name="Jeske O."/>
            <person name="Meyerdierks A."/>
            <person name="Storesund J.E."/>
            <person name="Kallscheuer N."/>
            <person name="Luecker S."/>
            <person name="Lage O.M."/>
            <person name="Pohl T."/>
            <person name="Merkel B.J."/>
            <person name="Hornburger P."/>
            <person name="Mueller R.-W."/>
            <person name="Bruemmer F."/>
            <person name="Labrenz M."/>
            <person name="Spormann A.M."/>
            <person name="Op Den Camp H."/>
            <person name="Overmann J."/>
            <person name="Amann R."/>
            <person name="Jetten M.S.M."/>
            <person name="Mascher T."/>
            <person name="Medema M.H."/>
            <person name="Devos D.P."/>
            <person name="Kaster A.-K."/>
            <person name="Ovreas L."/>
            <person name="Rohde M."/>
            <person name="Galperin M.Y."/>
            <person name="Jogler C."/>
        </authorList>
    </citation>
    <scope>NUCLEOTIDE SEQUENCE [LARGE SCALE GENOMIC DNA]</scope>
    <source>
        <strain evidence="7 8">KOR42</strain>
    </source>
</reference>
<dbReference type="Pfam" id="PF07626">
    <property type="entry name" value="PSD3"/>
    <property type="match status" value="1"/>
</dbReference>
<sequence>MSVSNPMFRFHNLPVAALAIILNSFALMILVDGRSCCASSPDVKHVSTAFFSSNCLDCHDSSTAEGGLDLTTVEGSIDEARWLDTWVRIFDKIESEKMPPPDASTLSKDDRKEFLSTIRPLLVEAHAAQKGTQLRRLNASEYQNTLNDLFGTNLKLAELLPPDSLSHEFDNIGSALNMSMVQLQRYLDAADLVLETSIASDTSPPESIHIEASYAKTANADRFLGKNWLELPDGAVVFFQPWGYPTGMLREAGTRSAGWYRIRVTGYAYQSDEPIEFSIGATTFARGLERPTFEYFAMPPGEPTTIELTAWIEDRYMIEITPYGIYDNKYVIKKLGIDRYRGPGLAILNVKLDGPLTEEFPSRGHRLLFDGVDRREVPPKNPKDREKSWYRPRFEIVADDPTAVAAGSLHRVATAAFRRPATNEDIQPYLELFRSQLESGESIEDALKTAAAAILCSPRFLFLQEPSGPLDDFALATRLSYFLTRTSPDSELLEAASKGKLTTDPDALRSQASRLIKSEKFDRFLSDFSESWLNLRELEFTTPDAVLFPEYDQFLLHSMRRETFAYLETLIKEDLPIETLVKSDFVMINSRLADHYGLPEVDGPEIRKVALGDDKASQVRGGFLTQAAVLKASANGTNTSPVVRGVWVLERILGTTPSPPPPGVPGVEPDTRGASTLRQILAKHRNLDNCRSCHQMIDPPGFALESFNPIGAWRDRYRITSGRGTPISKIVHGKKSRYKLGLHVDPSGETLDGKKFDGFEEFRDQLSQEKEILTRTFVEKLLTFATGRELGFSDRDEIDEIVQNSIENQTGIGELLYAVIESDIFRSK</sequence>
<evidence type="ECO:0000259" key="2">
    <source>
        <dbReference type="Pfam" id="PF07626"/>
    </source>
</evidence>
<evidence type="ECO:0000259" key="6">
    <source>
        <dbReference type="Pfam" id="PF07637"/>
    </source>
</evidence>
<dbReference type="InterPro" id="IPR013039">
    <property type="entry name" value="DUF1588"/>
</dbReference>
<dbReference type="InterPro" id="IPR013042">
    <property type="entry name" value="DUF1592"/>
</dbReference>
<feature type="domain" description="DUF1585" evidence="1">
    <location>
        <begin position="752"/>
        <end position="825"/>
    </location>
</feature>
<protein>
    <recommendedName>
        <fullName evidence="9">Planctomycete cytochrome C</fullName>
    </recommendedName>
</protein>
<dbReference type="Pfam" id="PF07635">
    <property type="entry name" value="PSCyt1"/>
    <property type="match status" value="1"/>
</dbReference>
<accession>A0A5C5VMH0</accession>
<dbReference type="InterPro" id="IPR011478">
    <property type="entry name" value="DUF1585"/>
</dbReference>
<evidence type="ECO:0000259" key="4">
    <source>
        <dbReference type="Pfam" id="PF07631"/>
    </source>
</evidence>
<dbReference type="OrthoDB" id="175242at2"/>
<dbReference type="Proteomes" id="UP000317243">
    <property type="component" value="Unassembled WGS sequence"/>
</dbReference>
<proteinExistence type="predicted"/>
<feature type="domain" description="DUF1588" evidence="3">
    <location>
        <begin position="620"/>
        <end position="716"/>
    </location>
</feature>
<evidence type="ECO:0000259" key="1">
    <source>
        <dbReference type="Pfam" id="PF07624"/>
    </source>
</evidence>
<dbReference type="AlphaFoldDB" id="A0A5C5VMH0"/>
<dbReference type="EMBL" id="SIHI01000065">
    <property type="protein sequence ID" value="TWT39846.1"/>
    <property type="molecule type" value="Genomic_DNA"/>
</dbReference>
<evidence type="ECO:0000259" key="5">
    <source>
        <dbReference type="Pfam" id="PF07635"/>
    </source>
</evidence>
<dbReference type="InterPro" id="IPR011429">
    <property type="entry name" value="Cyt_c_Planctomycete-type"/>
</dbReference>
<feature type="domain" description="Cytochrome C Planctomycete-type" evidence="5">
    <location>
        <begin position="55"/>
        <end position="102"/>
    </location>
</feature>
<feature type="domain" description="DUF1595" evidence="6">
    <location>
        <begin position="406"/>
        <end position="465"/>
    </location>
</feature>
<evidence type="ECO:0000313" key="8">
    <source>
        <dbReference type="Proteomes" id="UP000317243"/>
    </source>
</evidence>
<feature type="domain" description="DUF1592" evidence="4">
    <location>
        <begin position="470"/>
        <end position="598"/>
    </location>
</feature>
<evidence type="ECO:0000313" key="7">
    <source>
        <dbReference type="EMBL" id="TWT39846.1"/>
    </source>
</evidence>
<evidence type="ECO:0008006" key="9">
    <source>
        <dbReference type="Google" id="ProtNLM"/>
    </source>
</evidence>
<dbReference type="Pfam" id="PF07631">
    <property type="entry name" value="PSD4"/>
    <property type="match status" value="1"/>
</dbReference>
<dbReference type="Pfam" id="PF07637">
    <property type="entry name" value="PSD5"/>
    <property type="match status" value="1"/>
</dbReference>
<organism evidence="7 8">
    <name type="scientific">Thalassoglobus neptunius</name>
    <dbReference type="NCBI Taxonomy" id="1938619"/>
    <lineage>
        <taxon>Bacteria</taxon>
        <taxon>Pseudomonadati</taxon>
        <taxon>Planctomycetota</taxon>
        <taxon>Planctomycetia</taxon>
        <taxon>Planctomycetales</taxon>
        <taxon>Planctomycetaceae</taxon>
        <taxon>Thalassoglobus</taxon>
    </lineage>
</organism>
<gene>
    <name evidence="7" type="ORF">KOR42_51250</name>
</gene>
<evidence type="ECO:0000259" key="3">
    <source>
        <dbReference type="Pfam" id="PF07627"/>
    </source>
</evidence>
<dbReference type="RefSeq" id="WP_146512408.1">
    <property type="nucleotide sequence ID" value="NZ_SIHI01000065.1"/>
</dbReference>
<dbReference type="InterPro" id="IPR013043">
    <property type="entry name" value="DUF1595"/>
</dbReference>
<dbReference type="InterPro" id="IPR013036">
    <property type="entry name" value="DUF1587"/>
</dbReference>
<feature type="domain" description="DUF1587" evidence="2">
    <location>
        <begin position="135"/>
        <end position="197"/>
    </location>
</feature>
<keyword evidence="8" id="KW-1185">Reference proteome</keyword>
<dbReference type="Pfam" id="PF07624">
    <property type="entry name" value="PSD2"/>
    <property type="match status" value="1"/>
</dbReference>